<keyword evidence="3" id="KW-0963">Cytoplasm</keyword>
<dbReference type="InterPro" id="IPR018957">
    <property type="entry name" value="Znf_C3HC4_RING-type"/>
</dbReference>
<evidence type="ECO:0000259" key="11">
    <source>
        <dbReference type="PROSITE" id="PS50089"/>
    </source>
</evidence>
<evidence type="ECO:0000256" key="6">
    <source>
        <dbReference type="ARBA" id="ARBA00022833"/>
    </source>
</evidence>
<dbReference type="PROSITE" id="PS50089">
    <property type="entry name" value="ZF_RING_2"/>
    <property type="match status" value="1"/>
</dbReference>
<dbReference type="CDD" id="cd16536">
    <property type="entry name" value="RING-HC_RNF10"/>
    <property type="match status" value="1"/>
</dbReference>
<evidence type="ECO:0000256" key="10">
    <source>
        <dbReference type="SAM" id="MobiDB-lite"/>
    </source>
</evidence>
<dbReference type="InterPro" id="IPR001841">
    <property type="entry name" value="Znf_RING"/>
</dbReference>
<dbReference type="OrthoDB" id="10064108at2759"/>
<dbReference type="FunCoup" id="A0A6P6YB12">
    <property type="interactions" value="418"/>
</dbReference>
<dbReference type="GO" id="GO:0005737">
    <property type="term" value="C:cytoplasm"/>
    <property type="evidence" value="ECO:0007669"/>
    <property type="project" value="UniProtKB-SubCell"/>
</dbReference>
<gene>
    <name evidence="13" type="primary">LOC113796398</name>
</gene>
<dbReference type="Gene3D" id="3.30.40.10">
    <property type="entry name" value="Zinc/RING finger domain, C3HC4 (zinc finger)"/>
    <property type="match status" value="1"/>
</dbReference>
<feature type="region of interest" description="Disordered" evidence="10">
    <location>
        <begin position="1"/>
        <end position="86"/>
    </location>
</feature>
<dbReference type="InterPro" id="IPR039739">
    <property type="entry name" value="MAG2/RNF10"/>
</dbReference>
<keyword evidence="5 9" id="KW-0863">Zinc-finger</keyword>
<dbReference type="OMA" id="QFDEQDF"/>
<proteinExistence type="inferred from homology"/>
<dbReference type="AlphaFoldDB" id="A0A6P6YB12"/>
<dbReference type="GO" id="GO:0008270">
    <property type="term" value="F:zinc ion binding"/>
    <property type="evidence" value="ECO:0007669"/>
    <property type="project" value="UniProtKB-KW"/>
</dbReference>
<feature type="compositionally biased region" description="Low complexity" evidence="10">
    <location>
        <begin position="34"/>
        <end position="53"/>
    </location>
</feature>
<reference evidence="13" key="1">
    <citation type="submission" date="2025-08" db="UniProtKB">
        <authorList>
            <consortium name="RefSeq"/>
        </authorList>
    </citation>
    <scope>IDENTIFICATION</scope>
    <source>
        <strain evidence="13">Airmid</strain>
    </source>
</reference>
<feature type="compositionally biased region" description="Low complexity" evidence="10">
    <location>
        <begin position="522"/>
        <end position="542"/>
    </location>
</feature>
<sequence>MDRLTKLSNNEQTGAMAGPSSSLRAQTIRQSSSNHNGRMINPNNNNNNHYGGNRQRFSNQKIRDREHKSSSSNRNGKNDGDNNRKLLTNKIPKVILASDSSIHYGYHQMKRYSYNNHHGKERFVQANCQFVISFDKTFSIDDHPASNYSECLHNPDASIPWESIEEILFTCKTDDNVHCPICLHYPTAAKITRCGHIYCWSCMLHYLSLSDKKSRPCPICFHHIQKNELKSVTIVSKQNHSTNDLITFNLMKIRKGSTFAVPIDYEEQFDHSINIKNFNQTLDMFHKVFIASREQKTQLIEREQNELQQELFQYKADNMPEICFVENALEELAVRKSMLDKNQSQIDESLLNFAILGLKPSISGNNNDYHYFYQSADGQHIYPHSINVRMLKHQYQELRYCPPIIIGKVIELHRQTITDDIRKRFAHLRHLPLSCEFTIAELEFINDEKIVSAETLEQFRTEMNNRHRDRKRREKAQRIRDRNIEIENNKKYFNVHPLPNFSMTDADFQPLEDDNTAAAFALGDGASSSSSSDTPPSTSPALQSSFANMLTSGKTKIQFDNTIRRQQSSSKIEMTNNDEDDNEERVTNLDLTLSDYFDQCVRVGGSNSNGIGGGKKQKRKNRQK</sequence>
<keyword evidence="4" id="KW-0479">Metal-binding</keyword>
<comment type="similarity">
    <text evidence="2">Belongs to the RNF10 family.</text>
</comment>
<dbReference type="GO" id="GO:0000976">
    <property type="term" value="F:transcription cis-regulatory region binding"/>
    <property type="evidence" value="ECO:0007669"/>
    <property type="project" value="TreeGrafter"/>
</dbReference>
<evidence type="ECO:0000313" key="12">
    <source>
        <dbReference type="Proteomes" id="UP000515146"/>
    </source>
</evidence>
<organism evidence="12 13">
    <name type="scientific">Dermatophagoides pteronyssinus</name>
    <name type="common">European house dust mite</name>
    <dbReference type="NCBI Taxonomy" id="6956"/>
    <lineage>
        <taxon>Eukaryota</taxon>
        <taxon>Metazoa</taxon>
        <taxon>Ecdysozoa</taxon>
        <taxon>Arthropoda</taxon>
        <taxon>Chelicerata</taxon>
        <taxon>Arachnida</taxon>
        <taxon>Acari</taxon>
        <taxon>Acariformes</taxon>
        <taxon>Sarcoptiformes</taxon>
        <taxon>Astigmata</taxon>
        <taxon>Psoroptidia</taxon>
        <taxon>Analgoidea</taxon>
        <taxon>Pyroglyphidae</taxon>
        <taxon>Dermatophagoidinae</taxon>
        <taxon>Dermatophagoides</taxon>
    </lineage>
</organism>
<name>A0A6P6YB12_DERPT</name>
<evidence type="ECO:0000256" key="8">
    <source>
        <dbReference type="ARBA" id="ARBA00035390"/>
    </source>
</evidence>
<dbReference type="Proteomes" id="UP000515146">
    <property type="component" value="Unplaced"/>
</dbReference>
<evidence type="ECO:0000256" key="3">
    <source>
        <dbReference type="ARBA" id="ARBA00022490"/>
    </source>
</evidence>
<dbReference type="PROSITE" id="PS00518">
    <property type="entry name" value="ZF_RING_1"/>
    <property type="match status" value="1"/>
</dbReference>
<feature type="compositionally biased region" description="Polar residues" evidence="10">
    <location>
        <begin position="1"/>
        <end position="33"/>
    </location>
</feature>
<dbReference type="RefSeq" id="XP_027202470.1">
    <property type="nucleotide sequence ID" value="XM_027346669.1"/>
</dbReference>
<dbReference type="SUPFAM" id="SSF57850">
    <property type="entry name" value="RING/U-box"/>
    <property type="match status" value="1"/>
</dbReference>
<dbReference type="InterPro" id="IPR013083">
    <property type="entry name" value="Znf_RING/FYVE/PHD"/>
</dbReference>
<feature type="region of interest" description="Disordered" evidence="10">
    <location>
        <begin position="604"/>
        <end position="624"/>
    </location>
</feature>
<evidence type="ECO:0000256" key="1">
    <source>
        <dbReference type="ARBA" id="ARBA00004496"/>
    </source>
</evidence>
<dbReference type="PANTHER" id="PTHR12983">
    <property type="entry name" value="RING FINGER 10 FAMILY MEMBER"/>
    <property type="match status" value="1"/>
</dbReference>
<evidence type="ECO:0000256" key="9">
    <source>
        <dbReference type="PROSITE-ProRule" id="PRU00175"/>
    </source>
</evidence>
<evidence type="ECO:0000256" key="2">
    <source>
        <dbReference type="ARBA" id="ARBA00008117"/>
    </source>
</evidence>
<dbReference type="GO" id="GO:0045944">
    <property type="term" value="P:positive regulation of transcription by RNA polymerase II"/>
    <property type="evidence" value="ECO:0007669"/>
    <property type="project" value="TreeGrafter"/>
</dbReference>
<dbReference type="PANTHER" id="PTHR12983:SF9">
    <property type="entry name" value="E3 UBIQUITIN-PROTEIN LIGASE RNF10"/>
    <property type="match status" value="1"/>
</dbReference>
<feature type="region of interest" description="Disordered" evidence="10">
    <location>
        <begin position="522"/>
        <end position="543"/>
    </location>
</feature>
<dbReference type="InterPro" id="IPR017907">
    <property type="entry name" value="Znf_RING_CS"/>
</dbReference>
<accession>A0A6P6YB12</accession>
<dbReference type="InParanoid" id="A0A6P6YB12"/>
<evidence type="ECO:0000256" key="7">
    <source>
        <dbReference type="ARBA" id="ARBA00035131"/>
    </source>
</evidence>
<keyword evidence="12" id="KW-1185">Reference proteome</keyword>
<dbReference type="SMART" id="SM00184">
    <property type="entry name" value="RING"/>
    <property type="match status" value="1"/>
</dbReference>
<dbReference type="KEGG" id="dpte:113796398"/>
<evidence type="ECO:0000313" key="13">
    <source>
        <dbReference type="RefSeq" id="XP_027202470.1"/>
    </source>
</evidence>
<protein>
    <recommendedName>
        <fullName evidence="7">E3 ubiquitin-protein ligase RNF10</fullName>
    </recommendedName>
    <alternativeName>
        <fullName evidence="8">RING finger protein 10</fullName>
    </alternativeName>
</protein>
<evidence type="ECO:0000256" key="5">
    <source>
        <dbReference type="ARBA" id="ARBA00022771"/>
    </source>
</evidence>
<comment type="subcellular location">
    <subcellularLocation>
        <location evidence="1">Cytoplasm</location>
    </subcellularLocation>
</comment>
<dbReference type="Pfam" id="PF00097">
    <property type="entry name" value="zf-C3HC4"/>
    <property type="match status" value="1"/>
</dbReference>
<keyword evidence="6" id="KW-0862">Zinc</keyword>
<feature type="compositionally biased region" description="Basic residues" evidence="10">
    <location>
        <begin position="615"/>
        <end position="624"/>
    </location>
</feature>
<evidence type="ECO:0000256" key="4">
    <source>
        <dbReference type="ARBA" id="ARBA00022723"/>
    </source>
</evidence>
<feature type="domain" description="RING-type" evidence="11">
    <location>
        <begin position="179"/>
        <end position="220"/>
    </location>
</feature>